<keyword evidence="1" id="KW-0175">Coiled coil</keyword>
<organism evidence="4 5">
    <name type="scientific">Lolium multiflorum</name>
    <name type="common">Italian ryegrass</name>
    <name type="synonym">Lolium perenne subsp. multiflorum</name>
    <dbReference type="NCBI Taxonomy" id="4521"/>
    <lineage>
        <taxon>Eukaryota</taxon>
        <taxon>Viridiplantae</taxon>
        <taxon>Streptophyta</taxon>
        <taxon>Embryophyta</taxon>
        <taxon>Tracheophyta</taxon>
        <taxon>Spermatophyta</taxon>
        <taxon>Magnoliopsida</taxon>
        <taxon>Liliopsida</taxon>
        <taxon>Poales</taxon>
        <taxon>Poaceae</taxon>
        <taxon>BOP clade</taxon>
        <taxon>Pooideae</taxon>
        <taxon>Poodae</taxon>
        <taxon>Poeae</taxon>
        <taxon>Poeae Chloroplast Group 2 (Poeae type)</taxon>
        <taxon>Loliodinae</taxon>
        <taxon>Loliinae</taxon>
        <taxon>Lolium</taxon>
    </lineage>
</organism>
<name>A0AAD8V2C0_LOLMU</name>
<protein>
    <recommendedName>
        <fullName evidence="3">CCHC-type domain-containing protein</fullName>
    </recommendedName>
</protein>
<feature type="compositionally biased region" description="Basic residues" evidence="2">
    <location>
        <begin position="345"/>
        <end position="356"/>
    </location>
</feature>
<feature type="region of interest" description="Disordered" evidence="2">
    <location>
        <begin position="546"/>
        <end position="592"/>
    </location>
</feature>
<dbReference type="PANTHER" id="PTHR33240">
    <property type="entry name" value="OS08G0508500 PROTEIN"/>
    <property type="match status" value="1"/>
</dbReference>
<feature type="region of interest" description="Disordered" evidence="2">
    <location>
        <begin position="290"/>
        <end position="323"/>
    </location>
</feature>
<feature type="domain" description="CCHC-type" evidence="3">
    <location>
        <begin position="332"/>
        <end position="348"/>
    </location>
</feature>
<dbReference type="GO" id="GO:0003676">
    <property type="term" value="F:nucleic acid binding"/>
    <property type="evidence" value="ECO:0007669"/>
    <property type="project" value="InterPro"/>
</dbReference>
<evidence type="ECO:0000313" key="4">
    <source>
        <dbReference type="EMBL" id="KAK1579564.1"/>
    </source>
</evidence>
<feature type="coiled-coil region" evidence="1">
    <location>
        <begin position="256"/>
        <end position="283"/>
    </location>
</feature>
<feature type="region of interest" description="Disordered" evidence="2">
    <location>
        <begin position="345"/>
        <end position="368"/>
    </location>
</feature>
<dbReference type="InterPro" id="IPR001878">
    <property type="entry name" value="Znf_CCHC"/>
</dbReference>
<dbReference type="SMART" id="SM00343">
    <property type="entry name" value="ZnF_C2HC"/>
    <property type="match status" value="2"/>
</dbReference>
<keyword evidence="5" id="KW-1185">Reference proteome</keyword>
<proteinExistence type="predicted"/>
<sequence>MHENTIDKKGALEREYANDVASLKNDLEEEQDTVASLEEQLETFEVSQNEIFSKLTKERDHAKAQLKLLKNEKSKVGVGHDKLVKDLDDLDKAHKALESEHSILTKSHEQLQASYLKEHAMLPTLLNMSCDDACATNSTSCEASILKENVELRAQLELLTSNYGKLEENHGKLSSSHEDLLASHDRLKLAHEAIISKATPCEPHVDISTSTQNAILPCASPSNSSTHNIAKSCDELSSLPCCSNNEGSTSSSTCVVTNHVEEIKELKAQVNSLKNDLVKSHEGKCKLDTMLSVQQSPNDKSGLGFKSNNKDKSKNNKNKKGQVQVKDPAKIVCFKCKIEGHHVRSFPLKKKQKGKRPQAQTHIQPQVEEMPLPKKNQANAPIVEKSSEKKEKKRTCYICREKGHISSFCTIGTSSNSITIDDVYSLHSINPKPQSEGIAESTLDNWRRLWGNFGTRQTSAVTSAAFVLESPTPPGPKDPIYCEPFEFASHLKPSHPAPSESSDDMTTTFGGVHFIIDSGGFLRLPRTGRAPSVSTEDTRAATLEIPPRSMHGGNRGNLDHATGRKKRRRESYYGEREQEGMQSIHGRARSPHLSATEQLDAPCYLHSYIDPKDGREKSSHLLRNCRHFLEIRQFCDDLRSEAISRVHIMEKKARSYDYRAEPYIPEPYEPMEKDEYVPAEVFPEPRGQVSMIHKTSFSKREIKKFSREVKYAEVAMVDTPEFINWSEQSISFDRSDHPKAVPRPGHAALVLEAQIGGYNMSKVFMDGGSGLNLLFANTMKAMGLTVDMLRESDTGFHGIIPTRPAYSLGKTSLDVVFGTPTNFRREKIEFEVVDWESQYHAILGRPAFAKFMAVPHYAYLKLKMPGNNGTPITVHGSFARSDTCDREFQKIASKFGAKEELNAIDAAVDHTQPPADNRNVRSDEFDAAKEAKKLQVHPTDPKKTVNISADLTAA</sequence>
<feature type="compositionally biased region" description="Polar residues" evidence="2">
    <location>
        <begin position="945"/>
        <end position="954"/>
    </location>
</feature>
<feature type="domain" description="CCHC-type" evidence="3">
    <location>
        <begin position="395"/>
        <end position="411"/>
    </location>
</feature>
<feature type="compositionally biased region" description="Basic and acidic residues" evidence="2">
    <location>
        <begin position="570"/>
        <end position="579"/>
    </location>
</feature>
<comment type="caution">
    <text evidence="4">The sequence shown here is derived from an EMBL/GenBank/DDBJ whole genome shotgun (WGS) entry which is preliminary data.</text>
</comment>
<accession>A0AAD8V2C0</accession>
<gene>
    <name evidence="4" type="ORF">QYE76_037209</name>
</gene>
<dbReference type="EMBL" id="JAUUTY010000818">
    <property type="protein sequence ID" value="KAK1579564.1"/>
    <property type="molecule type" value="Genomic_DNA"/>
</dbReference>
<feature type="coiled-coil region" evidence="1">
    <location>
        <begin position="13"/>
        <end position="100"/>
    </location>
</feature>
<evidence type="ECO:0000313" key="5">
    <source>
        <dbReference type="Proteomes" id="UP001231189"/>
    </source>
</evidence>
<reference evidence="4" key="1">
    <citation type="submission" date="2023-07" db="EMBL/GenBank/DDBJ databases">
        <title>A chromosome-level genome assembly of Lolium multiflorum.</title>
        <authorList>
            <person name="Chen Y."/>
            <person name="Copetti D."/>
            <person name="Kolliker R."/>
            <person name="Studer B."/>
        </authorList>
    </citation>
    <scope>NUCLEOTIDE SEQUENCE</scope>
    <source>
        <strain evidence="4">02402/16</strain>
        <tissue evidence="4">Leaf</tissue>
    </source>
</reference>
<dbReference type="PANTHER" id="PTHR33240:SF8">
    <property type="entry name" value="OS03G0439900 PROTEIN"/>
    <property type="match status" value="1"/>
</dbReference>
<feature type="compositionally biased region" description="Basic and acidic residues" evidence="2">
    <location>
        <begin position="930"/>
        <end position="943"/>
    </location>
</feature>
<evidence type="ECO:0000256" key="2">
    <source>
        <dbReference type="SAM" id="MobiDB-lite"/>
    </source>
</evidence>
<dbReference type="GO" id="GO:0008270">
    <property type="term" value="F:zinc ion binding"/>
    <property type="evidence" value="ECO:0007669"/>
    <property type="project" value="InterPro"/>
</dbReference>
<feature type="region of interest" description="Disordered" evidence="2">
    <location>
        <begin position="930"/>
        <end position="954"/>
    </location>
</feature>
<evidence type="ECO:0000256" key="1">
    <source>
        <dbReference type="SAM" id="Coils"/>
    </source>
</evidence>
<dbReference type="Proteomes" id="UP001231189">
    <property type="component" value="Unassembled WGS sequence"/>
</dbReference>
<evidence type="ECO:0000259" key="3">
    <source>
        <dbReference type="SMART" id="SM00343"/>
    </source>
</evidence>
<dbReference type="AlphaFoldDB" id="A0AAD8V2C0"/>
<dbReference type="Gene3D" id="4.10.60.10">
    <property type="entry name" value="Zinc finger, CCHC-type"/>
    <property type="match status" value="1"/>
</dbReference>